<dbReference type="EMBL" id="JABBXF010000046">
    <property type="protein sequence ID" value="NVK80059.1"/>
    <property type="molecule type" value="Genomic_DNA"/>
</dbReference>
<organism evidence="1 2">
    <name type="scientific">Streptomyces morookaense</name>
    <name type="common">Streptoverticillium morookaense</name>
    <dbReference type="NCBI Taxonomy" id="1970"/>
    <lineage>
        <taxon>Bacteria</taxon>
        <taxon>Bacillati</taxon>
        <taxon>Actinomycetota</taxon>
        <taxon>Actinomycetes</taxon>
        <taxon>Kitasatosporales</taxon>
        <taxon>Streptomycetaceae</taxon>
        <taxon>Streptomyces</taxon>
    </lineage>
</organism>
<sequence>MVAAADMLSAHLSAERGNTAGIRRDVDRAEMSVIEVLESMHALRVAIGDVEDEE</sequence>
<protein>
    <submittedName>
        <fullName evidence="1">Uncharacterized protein</fullName>
    </submittedName>
</protein>
<dbReference type="RefSeq" id="WP_171083584.1">
    <property type="nucleotide sequence ID" value="NZ_BNBU01000011.1"/>
</dbReference>
<dbReference type="Proteomes" id="UP000587462">
    <property type="component" value="Unassembled WGS sequence"/>
</dbReference>
<evidence type="ECO:0000313" key="2">
    <source>
        <dbReference type="Proteomes" id="UP000587462"/>
    </source>
</evidence>
<accession>A0A7Y7B6U8</accession>
<gene>
    <name evidence="1" type="ORF">HG542_20690</name>
</gene>
<dbReference type="AlphaFoldDB" id="A0A7Y7B6U8"/>
<name>A0A7Y7B6U8_STRMO</name>
<evidence type="ECO:0000313" key="1">
    <source>
        <dbReference type="EMBL" id="NVK80059.1"/>
    </source>
</evidence>
<keyword evidence="2" id="KW-1185">Reference proteome</keyword>
<proteinExistence type="predicted"/>
<reference evidence="1 2" key="1">
    <citation type="submission" date="2020-04" db="EMBL/GenBank/DDBJ databases">
        <title>Draft Genome Sequence of Streptomyces morookaense DSM 40503, an 8-azaguanine-producing strain.</title>
        <authorList>
            <person name="Qi J."/>
            <person name="Gao J.-M."/>
        </authorList>
    </citation>
    <scope>NUCLEOTIDE SEQUENCE [LARGE SCALE GENOMIC DNA]</scope>
    <source>
        <strain evidence="1 2">DSM 40503</strain>
    </source>
</reference>
<comment type="caution">
    <text evidence="1">The sequence shown here is derived from an EMBL/GenBank/DDBJ whole genome shotgun (WGS) entry which is preliminary data.</text>
</comment>